<dbReference type="Proteomes" id="UP000249913">
    <property type="component" value="Unassembled WGS sequence"/>
</dbReference>
<evidence type="ECO:0000313" key="1">
    <source>
        <dbReference type="EMBL" id="SPZ96943.1"/>
    </source>
</evidence>
<dbReference type="PROSITE" id="PS51257">
    <property type="entry name" value="PROKAR_LIPOPROTEIN"/>
    <property type="match status" value="1"/>
</dbReference>
<proteinExistence type="predicted"/>
<organism evidence="1 2">
    <name type="scientific">Staphylococcus aureus</name>
    <dbReference type="NCBI Taxonomy" id="1280"/>
    <lineage>
        <taxon>Bacteria</taxon>
        <taxon>Bacillati</taxon>
        <taxon>Bacillota</taxon>
        <taxon>Bacilli</taxon>
        <taxon>Bacillales</taxon>
        <taxon>Staphylococcaceae</taxon>
        <taxon>Staphylococcus</taxon>
    </lineage>
</organism>
<sequence length="67" mass="7414">MKKLTTLLLASTLLIAACGNDDSKKDDSKTSKKDDGVKAELKQATKAYDKYTDEQLNEFLKGTEKIC</sequence>
<dbReference type="AlphaFoldDB" id="A0A2X2JY32"/>
<gene>
    <name evidence="1" type="primary">efeO_1</name>
    <name evidence="1" type="ORF">NCTC7878_00363</name>
</gene>
<reference evidence="1 2" key="1">
    <citation type="submission" date="2018-06" db="EMBL/GenBank/DDBJ databases">
        <authorList>
            <consortium name="Pathogen Informatics"/>
            <person name="Doyle S."/>
        </authorList>
    </citation>
    <scope>NUCLEOTIDE SEQUENCE [LARGE SCALE GENOMIC DNA]</scope>
    <source>
        <strain evidence="1 2">NCTC7878</strain>
    </source>
</reference>
<accession>A0A2X2JY32</accession>
<protein>
    <submittedName>
        <fullName evidence="1">Ferrous iron transport periplasmic protein EfeO</fullName>
    </submittedName>
</protein>
<dbReference type="EMBL" id="UAUX01000003">
    <property type="protein sequence ID" value="SPZ96943.1"/>
    <property type="molecule type" value="Genomic_DNA"/>
</dbReference>
<name>A0A2X2JY32_STAAU</name>
<evidence type="ECO:0000313" key="2">
    <source>
        <dbReference type="Proteomes" id="UP000249913"/>
    </source>
</evidence>